<evidence type="ECO:0000313" key="5">
    <source>
        <dbReference type="EMBL" id="RSZ29928.1"/>
    </source>
</evidence>
<dbReference type="InterPro" id="IPR058163">
    <property type="entry name" value="LysR-type_TF_proteobact-type"/>
</dbReference>
<comment type="similarity">
    <text evidence="1">Belongs to the LysR transcriptional regulatory family.</text>
</comment>
<name>A0A3P3E7E1_9BURK</name>
<dbReference type="EMBL" id="RQXU01000027">
    <property type="protein sequence ID" value="RRH81956.1"/>
    <property type="molecule type" value="Genomic_DNA"/>
</dbReference>
<evidence type="ECO:0000256" key="2">
    <source>
        <dbReference type="SAM" id="MobiDB-lite"/>
    </source>
</evidence>
<dbReference type="SUPFAM" id="SSF53850">
    <property type="entry name" value="Periplasmic binding protein-like II"/>
    <property type="match status" value="1"/>
</dbReference>
<dbReference type="GO" id="GO:0003700">
    <property type="term" value="F:DNA-binding transcription factor activity"/>
    <property type="evidence" value="ECO:0007669"/>
    <property type="project" value="TreeGrafter"/>
</dbReference>
<keyword evidence="6" id="KW-1185">Reference proteome</keyword>
<dbReference type="Pfam" id="PF03466">
    <property type="entry name" value="LysR_substrate"/>
    <property type="match status" value="1"/>
</dbReference>
<dbReference type="AlphaFoldDB" id="A0A3P3E7E1"/>
<protein>
    <recommendedName>
        <fullName evidence="3">LysR substrate-binding domain-containing protein</fullName>
    </recommendedName>
</protein>
<dbReference type="Proteomes" id="UP000271590">
    <property type="component" value="Unassembled WGS sequence"/>
</dbReference>
<feature type="domain" description="LysR substrate-binding" evidence="3">
    <location>
        <begin position="2"/>
        <end position="69"/>
    </location>
</feature>
<organism evidence="4 7">
    <name type="scientific">Variovorax beijingensis</name>
    <dbReference type="NCBI Taxonomy" id="2496117"/>
    <lineage>
        <taxon>Bacteria</taxon>
        <taxon>Pseudomonadati</taxon>
        <taxon>Pseudomonadota</taxon>
        <taxon>Betaproteobacteria</taxon>
        <taxon>Burkholderiales</taxon>
        <taxon>Comamonadaceae</taxon>
        <taxon>Variovorax</taxon>
    </lineage>
</organism>
<dbReference type="Proteomes" id="UP000271137">
    <property type="component" value="Unassembled WGS sequence"/>
</dbReference>
<dbReference type="InterPro" id="IPR005119">
    <property type="entry name" value="LysR_subst-bd"/>
</dbReference>
<reference evidence="5 6" key="2">
    <citation type="submission" date="2018-12" db="EMBL/GenBank/DDBJ databases">
        <title>The genome sequences of strain 502.</title>
        <authorList>
            <person name="Gao J."/>
            <person name="Sun J."/>
        </authorList>
    </citation>
    <scope>NUCLEOTIDE SEQUENCE [LARGE SCALE GENOMIC DNA]</scope>
    <source>
        <strain evidence="5 6">502</strain>
    </source>
</reference>
<dbReference type="RefSeq" id="WP_124961594.1">
    <property type="nucleotide sequence ID" value="NZ_RQXU01000027.1"/>
</dbReference>
<proteinExistence type="inferred from homology"/>
<sequence length="101" mass="11136">MALDAAVQGLGVALDSSSIAAGHLHHGRLKKVFDERWCVKVEAHFLVCPQRHLQRDEVANFIEWIREHAACPQRAVLADPSGSSLRSARLSEDNGSARNRP</sequence>
<comment type="caution">
    <text evidence="4">The sequence shown here is derived from an EMBL/GenBank/DDBJ whole genome shotgun (WGS) entry which is preliminary data.</text>
</comment>
<accession>A0A3P3E7E1</accession>
<evidence type="ECO:0000313" key="7">
    <source>
        <dbReference type="Proteomes" id="UP000271590"/>
    </source>
</evidence>
<dbReference type="GO" id="GO:0043565">
    <property type="term" value="F:sequence-specific DNA binding"/>
    <property type="evidence" value="ECO:0007669"/>
    <property type="project" value="TreeGrafter"/>
</dbReference>
<dbReference type="PANTHER" id="PTHR30537">
    <property type="entry name" value="HTH-TYPE TRANSCRIPTIONAL REGULATOR"/>
    <property type="match status" value="1"/>
</dbReference>
<evidence type="ECO:0000313" key="4">
    <source>
        <dbReference type="EMBL" id="RRH81956.1"/>
    </source>
</evidence>
<evidence type="ECO:0000256" key="1">
    <source>
        <dbReference type="ARBA" id="ARBA00009437"/>
    </source>
</evidence>
<dbReference type="EMBL" id="RXFQ01000022">
    <property type="protein sequence ID" value="RSZ29928.1"/>
    <property type="molecule type" value="Genomic_DNA"/>
</dbReference>
<dbReference type="Gene3D" id="3.40.190.290">
    <property type="match status" value="1"/>
</dbReference>
<gene>
    <name evidence="4" type="ORF">EH244_28155</name>
    <name evidence="5" type="ORF">EJO66_28110</name>
</gene>
<reference evidence="4 7" key="1">
    <citation type="submission" date="2018-11" db="EMBL/GenBank/DDBJ databases">
        <title>The genome of Variovorax sp T529.</title>
        <authorList>
            <person name="Gao J."/>
        </authorList>
    </citation>
    <scope>NUCLEOTIDE SEQUENCE [LARGE SCALE GENOMIC DNA]</scope>
    <source>
        <strain evidence="4 7">T529</strain>
    </source>
</reference>
<feature type="region of interest" description="Disordered" evidence="2">
    <location>
        <begin position="79"/>
        <end position="101"/>
    </location>
</feature>
<evidence type="ECO:0000313" key="6">
    <source>
        <dbReference type="Proteomes" id="UP000271137"/>
    </source>
</evidence>
<dbReference type="GO" id="GO:0006351">
    <property type="term" value="P:DNA-templated transcription"/>
    <property type="evidence" value="ECO:0007669"/>
    <property type="project" value="TreeGrafter"/>
</dbReference>
<dbReference type="PANTHER" id="PTHR30537:SF26">
    <property type="entry name" value="GLYCINE CLEAVAGE SYSTEM TRANSCRIPTIONAL ACTIVATOR"/>
    <property type="match status" value="1"/>
</dbReference>
<evidence type="ECO:0000259" key="3">
    <source>
        <dbReference type="Pfam" id="PF03466"/>
    </source>
</evidence>